<keyword evidence="2" id="KW-1185">Reference proteome</keyword>
<protein>
    <recommendedName>
        <fullName evidence="3">FxLD family lantipeptide</fullName>
    </recommendedName>
</protein>
<dbReference type="Proteomes" id="UP000637578">
    <property type="component" value="Unassembled WGS sequence"/>
</dbReference>
<dbReference type="InterPro" id="IPR027575">
    <property type="entry name" value="LD_lanti_pre"/>
</dbReference>
<reference evidence="1" key="2">
    <citation type="submission" date="2020-09" db="EMBL/GenBank/DDBJ databases">
        <authorList>
            <person name="Sun Q."/>
            <person name="Zhou Y."/>
        </authorList>
    </citation>
    <scope>NUCLEOTIDE SEQUENCE</scope>
    <source>
        <strain evidence="1">CGMCC 4.5737</strain>
    </source>
</reference>
<evidence type="ECO:0008006" key="3">
    <source>
        <dbReference type="Google" id="ProtNLM"/>
    </source>
</evidence>
<dbReference type="RefSeq" id="WP_229686776.1">
    <property type="nucleotide sequence ID" value="NZ_BMMK01000037.1"/>
</dbReference>
<dbReference type="EMBL" id="BMMK01000037">
    <property type="protein sequence ID" value="GGM76776.1"/>
    <property type="molecule type" value="Genomic_DNA"/>
</dbReference>
<organism evidence="1 2">
    <name type="scientific">Longimycelium tulufanense</name>
    <dbReference type="NCBI Taxonomy" id="907463"/>
    <lineage>
        <taxon>Bacteria</taxon>
        <taxon>Bacillati</taxon>
        <taxon>Actinomycetota</taxon>
        <taxon>Actinomycetes</taxon>
        <taxon>Pseudonocardiales</taxon>
        <taxon>Pseudonocardiaceae</taxon>
        <taxon>Longimycelium</taxon>
    </lineage>
</organism>
<sequence>MAAQIEQPTAELPPEFDLDITSIELGGAVDDILRMTDDNCGQTCESACTSCP</sequence>
<gene>
    <name evidence="1" type="ORF">GCM10012275_54330</name>
</gene>
<accession>A0A8J3CJM0</accession>
<proteinExistence type="predicted"/>
<dbReference type="AlphaFoldDB" id="A0A8J3CJM0"/>
<name>A0A8J3CJM0_9PSEU</name>
<evidence type="ECO:0000313" key="2">
    <source>
        <dbReference type="Proteomes" id="UP000637578"/>
    </source>
</evidence>
<comment type="caution">
    <text evidence="1">The sequence shown here is derived from an EMBL/GenBank/DDBJ whole genome shotgun (WGS) entry which is preliminary data.</text>
</comment>
<dbReference type="NCBIfam" id="TIGR04363">
    <property type="entry name" value="LD_lanti_pre"/>
    <property type="match status" value="1"/>
</dbReference>
<reference evidence="1" key="1">
    <citation type="journal article" date="2014" name="Int. J. Syst. Evol. Microbiol.">
        <title>Complete genome sequence of Corynebacterium casei LMG S-19264T (=DSM 44701T), isolated from a smear-ripened cheese.</title>
        <authorList>
            <consortium name="US DOE Joint Genome Institute (JGI-PGF)"/>
            <person name="Walter F."/>
            <person name="Albersmeier A."/>
            <person name="Kalinowski J."/>
            <person name="Ruckert C."/>
        </authorList>
    </citation>
    <scope>NUCLEOTIDE SEQUENCE</scope>
    <source>
        <strain evidence="1">CGMCC 4.5737</strain>
    </source>
</reference>
<evidence type="ECO:0000313" key="1">
    <source>
        <dbReference type="EMBL" id="GGM76776.1"/>
    </source>
</evidence>